<proteinExistence type="predicted"/>
<gene>
    <name evidence="1" type="ORF">ALO41_00782</name>
</gene>
<dbReference type="RefSeq" id="WP_157888007.1">
    <property type="nucleotide sequence ID" value="NZ_LIHQ01000247.1"/>
</dbReference>
<organism evidence="1 2">
    <name type="scientific">Pseudomonas amygdali pv. ulmi</name>
    <dbReference type="NCBI Taxonomy" id="251720"/>
    <lineage>
        <taxon>Bacteria</taxon>
        <taxon>Pseudomonadati</taxon>
        <taxon>Pseudomonadota</taxon>
        <taxon>Gammaproteobacteria</taxon>
        <taxon>Pseudomonadales</taxon>
        <taxon>Pseudomonadaceae</taxon>
        <taxon>Pseudomonas</taxon>
        <taxon>Pseudomonas amygdali</taxon>
    </lineage>
</organism>
<dbReference type="AlphaFoldDB" id="A0A0Q0DS99"/>
<accession>A0A0Q0DS99</accession>
<sequence>MHEVGTSIDFWAKVRKRFAAAGVTMTQDIRTADPDGEQQRWQHLVPEPEHERKIRELKASPEWPAIKARMEAQYGICPED</sequence>
<dbReference type="OrthoDB" id="7062232at2"/>
<comment type="caution">
    <text evidence="1">The sequence shown here is derived from an EMBL/GenBank/DDBJ whole genome shotgun (WGS) entry which is preliminary data.</text>
</comment>
<dbReference type="PATRIC" id="fig|251720.4.peg.1007"/>
<dbReference type="Proteomes" id="UP000050266">
    <property type="component" value="Unassembled WGS sequence"/>
</dbReference>
<evidence type="ECO:0000313" key="1">
    <source>
        <dbReference type="EMBL" id="KPZ10734.1"/>
    </source>
</evidence>
<name>A0A0Q0DS99_PSEA0</name>
<dbReference type="EMBL" id="LJRQ01000262">
    <property type="protein sequence ID" value="KPZ10734.1"/>
    <property type="molecule type" value="Genomic_DNA"/>
</dbReference>
<protein>
    <submittedName>
        <fullName evidence="1">Uncharacterized protein</fullName>
    </submittedName>
</protein>
<reference evidence="1 2" key="1">
    <citation type="submission" date="2015-09" db="EMBL/GenBank/DDBJ databases">
        <title>Genome announcement of multiple Pseudomonas syringae strains.</title>
        <authorList>
            <person name="Thakur S."/>
            <person name="Wang P.W."/>
            <person name="Gong Y."/>
            <person name="Weir B.S."/>
            <person name="Guttman D.S."/>
        </authorList>
    </citation>
    <scope>NUCLEOTIDE SEQUENCE [LARGE SCALE GENOMIC DNA]</scope>
    <source>
        <strain evidence="1 2">ICMP3962</strain>
    </source>
</reference>
<evidence type="ECO:0000313" key="2">
    <source>
        <dbReference type="Proteomes" id="UP000050266"/>
    </source>
</evidence>